<feature type="transmembrane region" description="Helical" evidence="1">
    <location>
        <begin position="69"/>
        <end position="88"/>
    </location>
</feature>
<name>A0A6B0GUS2_9EURY</name>
<protein>
    <submittedName>
        <fullName evidence="2">Uncharacterized protein</fullName>
    </submittedName>
</protein>
<keyword evidence="3" id="KW-1185">Reference proteome</keyword>
<evidence type="ECO:0000313" key="2">
    <source>
        <dbReference type="EMBL" id="MWG35885.1"/>
    </source>
</evidence>
<evidence type="ECO:0000256" key="1">
    <source>
        <dbReference type="SAM" id="Phobius"/>
    </source>
</evidence>
<gene>
    <name evidence="2" type="ORF">GQS65_15570</name>
</gene>
<comment type="caution">
    <text evidence="2">The sequence shown here is derived from an EMBL/GenBank/DDBJ whole genome shotgun (WGS) entry which is preliminary data.</text>
</comment>
<keyword evidence="1" id="KW-0472">Membrane</keyword>
<keyword evidence="1" id="KW-1133">Transmembrane helix</keyword>
<accession>A0A6B0GUS2</accession>
<dbReference type="RefSeq" id="WP_158205553.1">
    <property type="nucleotide sequence ID" value="NZ_WSZK01000028.1"/>
</dbReference>
<dbReference type="AlphaFoldDB" id="A0A6B0GUS2"/>
<dbReference type="Proteomes" id="UP000451471">
    <property type="component" value="Unassembled WGS sequence"/>
</dbReference>
<evidence type="ECO:0000313" key="3">
    <source>
        <dbReference type="Proteomes" id="UP000451471"/>
    </source>
</evidence>
<sequence>MDFHLDTGAQCARWTVETLVGVGLLARAIAHFFAVEFIADVPPDEYEWAVGIESDLAVRDAGLSPDQELFVRLFTLYVGALALFLHGSAFVDVAGGSPLLLTWACANWLVLVVDPVLGLRRF</sequence>
<proteinExistence type="predicted"/>
<dbReference type="EMBL" id="WSZK01000028">
    <property type="protein sequence ID" value="MWG35885.1"/>
    <property type="molecule type" value="Genomic_DNA"/>
</dbReference>
<feature type="transmembrane region" description="Helical" evidence="1">
    <location>
        <begin position="100"/>
        <end position="119"/>
    </location>
</feature>
<keyword evidence="1" id="KW-0812">Transmembrane</keyword>
<reference evidence="2 3" key="1">
    <citation type="submission" date="2019-12" db="EMBL/GenBank/DDBJ databases">
        <title>Halocatena pleomorpha gen. nov. sp. nov., an extremely halophilic archaeon of family Halobacteriaceae isolated from saltpan soil.</title>
        <authorList>
            <person name="Pal Y."/>
            <person name="Verma A."/>
            <person name="Krishnamurthi S."/>
            <person name="Kumar P."/>
        </authorList>
    </citation>
    <scope>NUCLEOTIDE SEQUENCE [LARGE SCALE GENOMIC DNA]</scope>
    <source>
        <strain evidence="2 3">JCM 16495</strain>
    </source>
</reference>
<organism evidence="2 3">
    <name type="scientific">Halomarina oriensis</name>
    <dbReference type="NCBI Taxonomy" id="671145"/>
    <lineage>
        <taxon>Archaea</taxon>
        <taxon>Methanobacteriati</taxon>
        <taxon>Methanobacteriota</taxon>
        <taxon>Stenosarchaea group</taxon>
        <taxon>Halobacteria</taxon>
        <taxon>Halobacteriales</taxon>
        <taxon>Natronomonadaceae</taxon>
        <taxon>Halomarina</taxon>
    </lineage>
</organism>